<dbReference type="GO" id="GO:0009306">
    <property type="term" value="P:protein secretion"/>
    <property type="evidence" value="ECO:0007669"/>
    <property type="project" value="TreeGrafter"/>
</dbReference>
<dbReference type="InterPro" id="IPR008564">
    <property type="entry name" value="TVP23-like"/>
</dbReference>
<evidence type="ECO:0000256" key="8">
    <source>
        <dbReference type="RuleBase" id="RU361206"/>
    </source>
</evidence>
<dbReference type="Pfam" id="PF05832">
    <property type="entry name" value="DUF846"/>
    <property type="match status" value="1"/>
</dbReference>
<organism evidence="9 10">
    <name type="scientific">Chytriomyces confervae</name>
    <dbReference type="NCBI Taxonomy" id="246404"/>
    <lineage>
        <taxon>Eukaryota</taxon>
        <taxon>Fungi</taxon>
        <taxon>Fungi incertae sedis</taxon>
        <taxon>Chytridiomycota</taxon>
        <taxon>Chytridiomycota incertae sedis</taxon>
        <taxon>Chytridiomycetes</taxon>
        <taxon>Chytridiales</taxon>
        <taxon>Chytriomycetaceae</taxon>
        <taxon>Chytriomyces</taxon>
    </lineage>
</organism>
<feature type="transmembrane region" description="Helical" evidence="8">
    <location>
        <begin position="160"/>
        <end position="180"/>
    </location>
</feature>
<keyword evidence="7 8" id="KW-0472">Membrane</keyword>
<evidence type="ECO:0000256" key="7">
    <source>
        <dbReference type="ARBA" id="ARBA00023136"/>
    </source>
</evidence>
<dbReference type="GO" id="GO:0000139">
    <property type="term" value="C:Golgi membrane"/>
    <property type="evidence" value="ECO:0007669"/>
    <property type="project" value="UniProtKB-SubCell"/>
</dbReference>
<evidence type="ECO:0000313" key="9">
    <source>
        <dbReference type="EMBL" id="TPX70520.1"/>
    </source>
</evidence>
<keyword evidence="8" id="KW-0333">Golgi apparatus</keyword>
<evidence type="ECO:0000313" key="10">
    <source>
        <dbReference type="Proteomes" id="UP000320333"/>
    </source>
</evidence>
<proteinExistence type="inferred from homology"/>
<gene>
    <name evidence="9" type="ORF">CcCBS67573_g06490</name>
</gene>
<comment type="function">
    <text evidence="1 8">Golgi membrane protein involved in vesicular trafficking.</text>
</comment>
<evidence type="ECO:0000256" key="4">
    <source>
        <dbReference type="ARBA" id="ARBA00013603"/>
    </source>
</evidence>
<dbReference type="EMBL" id="QEAP01000281">
    <property type="protein sequence ID" value="TPX70520.1"/>
    <property type="molecule type" value="Genomic_DNA"/>
</dbReference>
<dbReference type="PANTHER" id="PTHR13019:SF7">
    <property type="entry name" value="GOLGI APPARATUS MEMBRANE PROTEIN TVP23"/>
    <property type="match status" value="1"/>
</dbReference>
<dbReference type="Proteomes" id="UP000320333">
    <property type="component" value="Unassembled WGS sequence"/>
</dbReference>
<evidence type="ECO:0000256" key="6">
    <source>
        <dbReference type="ARBA" id="ARBA00022989"/>
    </source>
</evidence>
<comment type="caution">
    <text evidence="9">The sequence shown here is derived from an EMBL/GenBank/DDBJ whole genome shotgun (WGS) entry which is preliminary data.</text>
</comment>
<dbReference type="GO" id="GO:0016192">
    <property type="term" value="P:vesicle-mediated transport"/>
    <property type="evidence" value="ECO:0007669"/>
    <property type="project" value="TreeGrafter"/>
</dbReference>
<protein>
    <recommendedName>
        <fullName evidence="4 8">Golgi apparatus membrane protein TVP23</fullName>
    </recommendedName>
</protein>
<comment type="similarity">
    <text evidence="3 8">Belongs to the TVP23 family.</text>
</comment>
<evidence type="ECO:0000256" key="1">
    <source>
        <dbReference type="ARBA" id="ARBA00003246"/>
    </source>
</evidence>
<feature type="transmembrane region" description="Helical" evidence="8">
    <location>
        <begin position="135"/>
        <end position="154"/>
    </location>
</feature>
<sequence>MSTPLLSDPQPMGVSNGLTGSISTAPASNAPSAAAAAQESIFTKSAHPTVLFFHLLFRSLAIIFYMFGWIFTTNFVTSFVVIILLLSFDFWTVKNVTGRLLVGLRWWNEIRDDGENVWIFESREGRPINQTDSSVFWFALYAAPAIWFLFGLGAVIRFSFQWTLCVVVALILNMANVVGYSRCHKDSQSRVNSFIQNQGFMQGMVTTMVGNSIGNFFSGSGGATAPARV</sequence>
<evidence type="ECO:0000256" key="5">
    <source>
        <dbReference type="ARBA" id="ARBA00022692"/>
    </source>
</evidence>
<dbReference type="AlphaFoldDB" id="A0A507F4H6"/>
<accession>A0A507F4H6</accession>
<keyword evidence="6 8" id="KW-1133">Transmembrane helix</keyword>
<keyword evidence="10" id="KW-1185">Reference proteome</keyword>
<dbReference type="PANTHER" id="PTHR13019">
    <property type="entry name" value="GOLGI APPARATUS MEMBRANE PROTEIN TVP23"/>
    <property type="match status" value="1"/>
</dbReference>
<dbReference type="STRING" id="246404.A0A507F4H6"/>
<name>A0A507F4H6_9FUNG</name>
<comment type="subcellular location">
    <subcellularLocation>
        <location evidence="8">Golgi apparatus membrane</location>
        <topology evidence="8">Multi-pass membrane protein</topology>
    </subcellularLocation>
    <subcellularLocation>
        <location evidence="2">Membrane</location>
        <topology evidence="2">Multi-pass membrane protein</topology>
    </subcellularLocation>
</comment>
<evidence type="ECO:0000256" key="3">
    <source>
        <dbReference type="ARBA" id="ARBA00005467"/>
    </source>
</evidence>
<dbReference type="OrthoDB" id="2151161at2759"/>
<keyword evidence="5 8" id="KW-0812">Transmembrane</keyword>
<evidence type="ECO:0000256" key="2">
    <source>
        <dbReference type="ARBA" id="ARBA00004141"/>
    </source>
</evidence>
<reference evidence="9 10" key="1">
    <citation type="journal article" date="2019" name="Sci. Rep.">
        <title>Comparative genomics of chytrid fungi reveal insights into the obligate biotrophic and pathogenic lifestyle of Synchytrium endobioticum.</title>
        <authorList>
            <person name="van de Vossenberg B.T.L.H."/>
            <person name="Warris S."/>
            <person name="Nguyen H.D.T."/>
            <person name="van Gent-Pelzer M.P.E."/>
            <person name="Joly D.L."/>
            <person name="van de Geest H.C."/>
            <person name="Bonants P.J.M."/>
            <person name="Smith D.S."/>
            <person name="Levesque C.A."/>
            <person name="van der Lee T.A.J."/>
        </authorList>
    </citation>
    <scope>NUCLEOTIDE SEQUENCE [LARGE SCALE GENOMIC DNA]</scope>
    <source>
        <strain evidence="9 10">CBS 675.73</strain>
    </source>
</reference>